<gene>
    <name evidence="2" type="ORF">WL29_20925</name>
</gene>
<keyword evidence="1" id="KW-0812">Transmembrane</keyword>
<keyword evidence="1" id="KW-1133">Transmembrane helix</keyword>
<evidence type="ECO:0000313" key="3">
    <source>
        <dbReference type="Proteomes" id="UP000060630"/>
    </source>
</evidence>
<keyword evidence="1" id="KW-0472">Membrane</keyword>
<name>A0A106QC81_9BURK</name>
<evidence type="ECO:0000313" key="2">
    <source>
        <dbReference type="EMBL" id="KWA83831.1"/>
    </source>
</evidence>
<reference evidence="2 3" key="1">
    <citation type="submission" date="2015-11" db="EMBL/GenBank/DDBJ databases">
        <title>Expanding the genomic diversity of Burkholderia species for the development of highly accurate diagnostics.</title>
        <authorList>
            <person name="Sahl J."/>
            <person name="Keim P."/>
            <person name="Wagner D."/>
        </authorList>
    </citation>
    <scope>NUCLEOTIDE SEQUENCE [LARGE SCALE GENOMIC DNA]</scope>
    <source>
        <strain evidence="2 3">MSMB2087WGS</strain>
    </source>
</reference>
<dbReference type="Proteomes" id="UP000060630">
    <property type="component" value="Unassembled WGS sequence"/>
</dbReference>
<dbReference type="AlphaFoldDB" id="A0A106QC81"/>
<proteinExistence type="predicted"/>
<feature type="transmembrane region" description="Helical" evidence="1">
    <location>
        <begin position="32"/>
        <end position="55"/>
    </location>
</feature>
<dbReference type="EMBL" id="LPHD01000049">
    <property type="protein sequence ID" value="KWA83831.1"/>
    <property type="molecule type" value="Genomic_DNA"/>
</dbReference>
<organism evidence="2 3">
    <name type="scientific">Burkholderia ubonensis</name>
    <dbReference type="NCBI Taxonomy" id="101571"/>
    <lineage>
        <taxon>Bacteria</taxon>
        <taxon>Pseudomonadati</taxon>
        <taxon>Pseudomonadota</taxon>
        <taxon>Betaproteobacteria</taxon>
        <taxon>Burkholderiales</taxon>
        <taxon>Burkholderiaceae</taxon>
        <taxon>Burkholderia</taxon>
        <taxon>Burkholderia cepacia complex</taxon>
    </lineage>
</organism>
<feature type="transmembrane region" description="Helical" evidence="1">
    <location>
        <begin position="67"/>
        <end position="84"/>
    </location>
</feature>
<comment type="caution">
    <text evidence="2">The sequence shown here is derived from an EMBL/GenBank/DDBJ whole genome shotgun (WGS) entry which is preliminary data.</text>
</comment>
<protein>
    <submittedName>
        <fullName evidence="2">Uncharacterized protein</fullName>
    </submittedName>
</protein>
<accession>A0A106QC81</accession>
<sequence>MTLLQAAVLAAVLVELGLFCAARKLALDHWMYRAMGVAALLVGAPVFGWLAFRAWQFAWHSAWRATAEHLLLLYVLGTSTWLGWRESKPF</sequence>
<evidence type="ECO:0000256" key="1">
    <source>
        <dbReference type="SAM" id="Phobius"/>
    </source>
</evidence>